<feature type="transmembrane region" description="Helical" evidence="1">
    <location>
        <begin position="12"/>
        <end position="33"/>
    </location>
</feature>
<feature type="transmembrane region" description="Helical" evidence="1">
    <location>
        <begin position="141"/>
        <end position="167"/>
    </location>
</feature>
<evidence type="ECO:0000313" key="3">
    <source>
        <dbReference type="EMBL" id="RKD93842.1"/>
    </source>
</evidence>
<feature type="domain" description="VTT" evidence="2">
    <location>
        <begin position="43"/>
        <end position="158"/>
    </location>
</feature>
<dbReference type="InterPro" id="IPR032816">
    <property type="entry name" value="VTT_dom"/>
</dbReference>
<feature type="transmembrane region" description="Helical" evidence="1">
    <location>
        <begin position="109"/>
        <end position="129"/>
    </location>
</feature>
<sequence length="169" mass="18194">MISALVDAGYAALLAYGLPALFVLFIVKGAIIGKPFPTSVFLPGYIVAVSASRWTIVASVLVASLGYTCGQLLIYWLAAARGREAVESLPRVSITDDQYARAERWFQRYAGAGIVITNLVPYVGSFIMIPAGIASYPFERAAFYALTSTLLNYVLIVWVVVGSVQFVTG</sequence>
<keyword evidence="1" id="KW-1133">Transmembrane helix</keyword>
<dbReference type="Proteomes" id="UP000283805">
    <property type="component" value="Unassembled WGS sequence"/>
</dbReference>
<gene>
    <name evidence="3" type="ORF">ATJ93_3477</name>
</gene>
<dbReference type="EMBL" id="RAPO01000003">
    <property type="protein sequence ID" value="RKD93842.1"/>
    <property type="molecule type" value="Genomic_DNA"/>
</dbReference>
<protein>
    <submittedName>
        <fullName evidence="3">SNARE associated Golgi protein</fullName>
    </submittedName>
</protein>
<dbReference type="RefSeq" id="WP_120245829.1">
    <property type="nucleotide sequence ID" value="NZ_RAPO01000003.1"/>
</dbReference>
<keyword evidence="1" id="KW-0472">Membrane</keyword>
<dbReference type="AlphaFoldDB" id="A0A419WEN1"/>
<evidence type="ECO:0000256" key="1">
    <source>
        <dbReference type="SAM" id="Phobius"/>
    </source>
</evidence>
<name>A0A419WEN1_9EURY</name>
<feature type="transmembrane region" description="Helical" evidence="1">
    <location>
        <begin position="53"/>
        <end position="78"/>
    </location>
</feature>
<keyword evidence="1" id="KW-0812">Transmembrane</keyword>
<dbReference type="Pfam" id="PF09335">
    <property type="entry name" value="VTT_dom"/>
    <property type="match status" value="1"/>
</dbReference>
<proteinExistence type="predicted"/>
<comment type="caution">
    <text evidence="3">The sequence shown here is derived from an EMBL/GenBank/DDBJ whole genome shotgun (WGS) entry which is preliminary data.</text>
</comment>
<organism evidence="3 4">
    <name type="scientific">Halopiger aswanensis</name>
    <dbReference type="NCBI Taxonomy" id="148449"/>
    <lineage>
        <taxon>Archaea</taxon>
        <taxon>Methanobacteriati</taxon>
        <taxon>Methanobacteriota</taxon>
        <taxon>Stenosarchaea group</taxon>
        <taxon>Halobacteria</taxon>
        <taxon>Halobacteriales</taxon>
        <taxon>Natrialbaceae</taxon>
        <taxon>Halopiger</taxon>
    </lineage>
</organism>
<keyword evidence="4" id="KW-1185">Reference proteome</keyword>
<accession>A0A419WEN1</accession>
<reference evidence="3 4" key="1">
    <citation type="submission" date="2018-09" db="EMBL/GenBank/DDBJ databases">
        <title>Genomic Encyclopedia of Archaeal and Bacterial Type Strains, Phase II (KMG-II): from individual species to whole genera.</title>
        <authorList>
            <person name="Goeker M."/>
        </authorList>
    </citation>
    <scope>NUCLEOTIDE SEQUENCE [LARGE SCALE GENOMIC DNA]</scope>
    <source>
        <strain evidence="3 4">DSM 13151</strain>
    </source>
</reference>
<dbReference type="OrthoDB" id="204088at2157"/>
<dbReference type="PANTHER" id="PTHR42709">
    <property type="entry name" value="ALKALINE PHOSPHATASE LIKE PROTEIN"/>
    <property type="match status" value="1"/>
</dbReference>
<evidence type="ECO:0000313" key="4">
    <source>
        <dbReference type="Proteomes" id="UP000283805"/>
    </source>
</evidence>
<dbReference type="InterPro" id="IPR051311">
    <property type="entry name" value="DedA_domain"/>
</dbReference>
<evidence type="ECO:0000259" key="2">
    <source>
        <dbReference type="Pfam" id="PF09335"/>
    </source>
</evidence>